<keyword evidence="9" id="KW-0547">Nucleotide-binding</keyword>
<evidence type="ECO:0000256" key="6">
    <source>
        <dbReference type="ARBA" id="ARBA00023157"/>
    </source>
</evidence>
<dbReference type="GO" id="GO:0003955">
    <property type="term" value="F:NAD(P)H dehydrogenase (quinone) activity"/>
    <property type="evidence" value="ECO:0007669"/>
    <property type="project" value="TreeGrafter"/>
</dbReference>
<dbReference type="Gene3D" id="3.30.390.30">
    <property type="match status" value="1"/>
</dbReference>
<evidence type="ECO:0000256" key="11">
    <source>
        <dbReference type="RuleBase" id="RU003691"/>
    </source>
</evidence>
<evidence type="ECO:0000256" key="5">
    <source>
        <dbReference type="ARBA" id="ARBA00023002"/>
    </source>
</evidence>
<keyword evidence="3 9" id="KW-0274">FAD</keyword>
<feature type="binding site" evidence="9">
    <location>
        <position position="303"/>
    </location>
    <ligand>
        <name>FAD</name>
        <dbReference type="ChEBI" id="CHEBI:57692"/>
    </ligand>
</feature>
<dbReference type="PRINTS" id="PR00368">
    <property type="entry name" value="FADPNR"/>
</dbReference>
<evidence type="ECO:0000259" key="12">
    <source>
        <dbReference type="Pfam" id="PF02852"/>
    </source>
</evidence>
<sequence>MSTATNYDAIIIGWGKGGKTLAAFLAGRGESVLMIEQSEGMVGGTCINIGCVPTKALVESAHRSADSSAPAPVRYLDAIERKNALTSLLRGKNFSMVDSHDTATVLMGRARFVGPHEIEVSAGAEIVRVTSERIIINTGAVPMIPPIPGLDGPRVVSSTKLIDETDLPGRLVVIGAGAIGLELAATYREFGSEVTVVDSVDRLLPQEDDDVAAAVREVLEEEGLTFMLGATVERVEESADAALVRLEGGDTLTADRVLVAVGRRPATDDLGLEAAGIALGDNGAVRVDEHLRTSVDGVWAVGDVNGGPQFTYVSFDDHRIVKDQLVGDGARTTSDRVAVPTTTFITPPLARVGMTEREAREAGRDVKVARKAIDAIAAMPRARIVGDTRGLIKVVVDASSDLVLGAALFCVDSQEIVNLVALAMRAGVTASELRDGIWTHPSSTEALNEVLATL</sequence>
<feature type="binding site" evidence="9">
    <location>
        <position position="262"/>
    </location>
    <ligand>
        <name>NAD(+)</name>
        <dbReference type="ChEBI" id="CHEBI:57540"/>
    </ligand>
</feature>
<dbReference type="OrthoDB" id="4797035at2"/>
<dbReference type="Pfam" id="PF02852">
    <property type="entry name" value="Pyr_redox_dim"/>
    <property type="match status" value="1"/>
</dbReference>
<evidence type="ECO:0000256" key="9">
    <source>
        <dbReference type="PIRSR" id="PIRSR000350-3"/>
    </source>
</evidence>
<dbReference type="InterPro" id="IPR012999">
    <property type="entry name" value="Pyr_OxRdtase_I_AS"/>
</dbReference>
<name>A0A0A0JF98_9MICO</name>
<keyword evidence="2 11" id="KW-0285">Flavoprotein</keyword>
<dbReference type="InterPro" id="IPR036188">
    <property type="entry name" value="FAD/NAD-bd_sf"/>
</dbReference>
<dbReference type="GO" id="GO:0016668">
    <property type="term" value="F:oxidoreductase activity, acting on a sulfur group of donors, NAD(P) as acceptor"/>
    <property type="evidence" value="ECO:0007669"/>
    <property type="project" value="InterPro"/>
</dbReference>
<dbReference type="PROSITE" id="PS00076">
    <property type="entry name" value="PYRIDINE_REDOX_1"/>
    <property type="match status" value="1"/>
</dbReference>
<feature type="domain" description="FAD/NAD(P)-binding" evidence="13">
    <location>
        <begin position="7"/>
        <end position="314"/>
    </location>
</feature>
<dbReference type="SUPFAM" id="SSF51905">
    <property type="entry name" value="FAD/NAD(P)-binding domain"/>
    <property type="match status" value="1"/>
</dbReference>
<feature type="binding site" evidence="9">
    <location>
        <begin position="175"/>
        <end position="182"/>
    </location>
    <ligand>
        <name>NAD(+)</name>
        <dbReference type="ChEBI" id="CHEBI:57540"/>
    </ligand>
</feature>
<dbReference type="AlphaFoldDB" id="A0A0A0JF98"/>
<dbReference type="PANTHER" id="PTHR43014:SF4">
    <property type="entry name" value="PYRIDINE NUCLEOTIDE-DISULFIDE OXIDOREDUCTASE RCLA-RELATED"/>
    <property type="match status" value="1"/>
</dbReference>
<comment type="similarity">
    <text evidence="1 11">Belongs to the class-I pyridine nucleotide-disulfide oxidoreductase family.</text>
</comment>
<dbReference type="InterPro" id="IPR016156">
    <property type="entry name" value="FAD/NAD-linked_Rdtase_dimer_sf"/>
</dbReference>
<keyword evidence="4" id="KW-0521">NADP</keyword>
<keyword evidence="15" id="KW-1185">Reference proteome</keyword>
<feature type="domain" description="Pyridine nucleotide-disulphide oxidoreductase dimerisation" evidence="12">
    <location>
        <begin position="339"/>
        <end position="449"/>
    </location>
</feature>
<evidence type="ECO:0000313" key="15">
    <source>
        <dbReference type="Proteomes" id="UP000030002"/>
    </source>
</evidence>
<dbReference type="FunFam" id="3.30.390.30:FF:000001">
    <property type="entry name" value="Dihydrolipoyl dehydrogenase"/>
    <property type="match status" value="1"/>
</dbReference>
<feature type="disulfide bond" description="Redox-active" evidence="10">
    <location>
        <begin position="46"/>
        <end position="51"/>
    </location>
</feature>
<dbReference type="Proteomes" id="UP000030002">
    <property type="component" value="Unassembled WGS sequence"/>
</dbReference>
<dbReference type="RefSeq" id="WP_035912519.1">
    <property type="nucleotide sequence ID" value="NZ_AVPJ01000002.1"/>
</dbReference>
<comment type="cofactor">
    <cofactor evidence="9">
        <name>FAD</name>
        <dbReference type="ChEBI" id="CHEBI:57692"/>
    </cofactor>
    <text evidence="9">Binds 1 FAD per subunit.</text>
</comment>
<dbReference type="SUPFAM" id="SSF55424">
    <property type="entry name" value="FAD/NAD-linked reductases, dimerisation (C-terminal) domain"/>
    <property type="match status" value="1"/>
</dbReference>
<evidence type="ECO:0000259" key="13">
    <source>
        <dbReference type="Pfam" id="PF07992"/>
    </source>
</evidence>
<evidence type="ECO:0000256" key="10">
    <source>
        <dbReference type="PIRSR" id="PIRSR000350-4"/>
    </source>
</evidence>
<evidence type="ECO:0000256" key="2">
    <source>
        <dbReference type="ARBA" id="ARBA00022630"/>
    </source>
</evidence>
<feature type="binding site" evidence="9">
    <location>
        <position position="55"/>
    </location>
    <ligand>
        <name>FAD</name>
        <dbReference type="ChEBI" id="CHEBI:57692"/>
    </ligand>
</feature>
<evidence type="ECO:0000256" key="4">
    <source>
        <dbReference type="ARBA" id="ARBA00022857"/>
    </source>
</evidence>
<dbReference type="InterPro" id="IPR004099">
    <property type="entry name" value="Pyr_nucl-diS_OxRdtase_dimer"/>
</dbReference>
<keyword evidence="6" id="KW-1015">Disulfide bond</keyword>
<evidence type="ECO:0000256" key="3">
    <source>
        <dbReference type="ARBA" id="ARBA00022827"/>
    </source>
</evidence>
<evidence type="ECO:0000313" key="14">
    <source>
        <dbReference type="EMBL" id="KGN34286.1"/>
    </source>
</evidence>
<evidence type="ECO:0000256" key="1">
    <source>
        <dbReference type="ARBA" id="ARBA00007532"/>
    </source>
</evidence>
<proteinExistence type="inferred from homology"/>
<dbReference type="PANTHER" id="PTHR43014">
    <property type="entry name" value="MERCURIC REDUCTASE"/>
    <property type="match status" value="1"/>
</dbReference>
<dbReference type="InterPro" id="IPR023753">
    <property type="entry name" value="FAD/NAD-binding_dom"/>
</dbReference>
<evidence type="ECO:0000256" key="8">
    <source>
        <dbReference type="PIRSR" id="PIRSR000350-2"/>
    </source>
</evidence>
<keyword evidence="5 11" id="KW-0560">Oxidoreductase</keyword>
<dbReference type="InterPro" id="IPR001100">
    <property type="entry name" value="Pyr_nuc-diS_OxRdtase"/>
</dbReference>
<dbReference type="PRINTS" id="PR00411">
    <property type="entry name" value="PNDRDTASEI"/>
</dbReference>
<gene>
    <name evidence="14" type="ORF">N802_13065</name>
</gene>
<evidence type="ECO:0000256" key="7">
    <source>
        <dbReference type="ARBA" id="ARBA00023284"/>
    </source>
</evidence>
<dbReference type="eggNOG" id="COG1249">
    <property type="taxonomic scope" value="Bacteria"/>
</dbReference>
<accession>A0A0A0JF98</accession>
<dbReference type="GO" id="GO:0050660">
    <property type="term" value="F:flavin adenine dinucleotide binding"/>
    <property type="evidence" value="ECO:0007669"/>
    <property type="project" value="TreeGrafter"/>
</dbReference>
<comment type="caution">
    <text evidence="14">The sequence shown here is derived from an EMBL/GenBank/DDBJ whole genome shotgun (WGS) entry which is preliminary data.</text>
</comment>
<feature type="active site" description="Proton acceptor" evidence="8">
    <location>
        <position position="440"/>
    </location>
</feature>
<reference evidence="14 15" key="1">
    <citation type="submission" date="2013-08" db="EMBL/GenBank/DDBJ databases">
        <title>The genome sequence of Knoellia sinensis.</title>
        <authorList>
            <person name="Zhu W."/>
            <person name="Wang G."/>
        </authorList>
    </citation>
    <scope>NUCLEOTIDE SEQUENCE [LARGE SCALE GENOMIC DNA]</scope>
    <source>
        <strain evidence="14 15">KCTC 19936</strain>
    </source>
</reference>
<protein>
    <submittedName>
        <fullName evidence="14">Pyridine nucleotide-disulfide oxidoreductase</fullName>
    </submittedName>
</protein>
<dbReference type="Pfam" id="PF07992">
    <property type="entry name" value="Pyr_redox_2"/>
    <property type="match status" value="1"/>
</dbReference>
<dbReference type="STRING" id="1385520.N802_13065"/>
<keyword evidence="7 11" id="KW-0676">Redox-active center</keyword>
<organism evidence="14 15">
    <name type="scientific">Knoellia sinensis KCTC 19936</name>
    <dbReference type="NCBI Taxonomy" id="1385520"/>
    <lineage>
        <taxon>Bacteria</taxon>
        <taxon>Bacillati</taxon>
        <taxon>Actinomycetota</taxon>
        <taxon>Actinomycetes</taxon>
        <taxon>Micrococcales</taxon>
        <taxon>Intrasporangiaceae</taxon>
        <taxon>Knoellia</taxon>
    </lineage>
</organism>
<dbReference type="Gene3D" id="3.50.50.60">
    <property type="entry name" value="FAD/NAD(P)-binding domain"/>
    <property type="match status" value="2"/>
</dbReference>
<dbReference type="EMBL" id="AVPJ01000002">
    <property type="protein sequence ID" value="KGN34286.1"/>
    <property type="molecule type" value="Genomic_DNA"/>
</dbReference>
<dbReference type="PIRSF" id="PIRSF000350">
    <property type="entry name" value="Mercury_reductase_MerA"/>
    <property type="match status" value="1"/>
</dbReference>
<keyword evidence="9" id="KW-0520">NAD</keyword>